<evidence type="ECO:0000313" key="7">
    <source>
        <dbReference type="Proteomes" id="UP000198815"/>
    </source>
</evidence>
<dbReference type="InterPro" id="IPR014008">
    <property type="entry name" value="Cbl_synth_MTase_CbiT"/>
</dbReference>
<name>A0A1H9QC93_9ACTN</name>
<dbReference type="PANTHER" id="PTHR43182:SF1">
    <property type="entry name" value="COBALT-PRECORRIN-7 C(5)-METHYLTRANSFERASE"/>
    <property type="match status" value="1"/>
</dbReference>
<dbReference type="AlphaFoldDB" id="A0A1H9QC93"/>
<keyword evidence="2" id="KW-0169">Cobalamin biosynthesis</keyword>
<dbReference type="GO" id="GO:0008276">
    <property type="term" value="F:protein methyltransferase activity"/>
    <property type="evidence" value="ECO:0007669"/>
    <property type="project" value="InterPro"/>
</dbReference>
<proteinExistence type="predicted"/>
<protein>
    <submittedName>
        <fullName evidence="6">Precorrin-6Y C5,15-methyltransferase (Decarboxylating)</fullName>
    </submittedName>
</protein>
<dbReference type="InterPro" id="IPR029063">
    <property type="entry name" value="SAM-dependent_MTases_sf"/>
</dbReference>
<evidence type="ECO:0000256" key="4">
    <source>
        <dbReference type="ARBA" id="ARBA00022679"/>
    </source>
</evidence>
<dbReference type="InterPro" id="IPR050714">
    <property type="entry name" value="Cobalamin_biosynth_MTase"/>
</dbReference>
<dbReference type="GO" id="GO:0032259">
    <property type="term" value="P:methylation"/>
    <property type="evidence" value="ECO:0007669"/>
    <property type="project" value="UniProtKB-KW"/>
</dbReference>
<evidence type="ECO:0000256" key="3">
    <source>
        <dbReference type="ARBA" id="ARBA00022603"/>
    </source>
</evidence>
<dbReference type="Proteomes" id="UP000198815">
    <property type="component" value="Unassembled WGS sequence"/>
</dbReference>
<evidence type="ECO:0000256" key="2">
    <source>
        <dbReference type="ARBA" id="ARBA00022573"/>
    </source>
</evidence>
<dbReference type="NCBIfam" id="TIGR02469">
    <property type="entry name" value="CbiT"/>
    <property type="match status" value="1"/>
</dbReference>
<evidence type="ECO:0000256" key="1">
    <source>
        <dbReference type="ARBA" id="ARBA00004953"/>
    </source>
</evidence>
<sequence>MAADRLAGVSADPDASLLGRTPGLDEAHYEHDGLITKHAVRAVVLAALRPLPGQLLWDLGAGAGSVGIEWCRTDPRCRAFGVESRPGRAARARINAARLTLPGQLEVVDGTLDEVIESLPRPDAIFIGGGLTEELAQRCLALLGAKDRLVATAVTLEAELVLSHLHMHCGGELLRISVETADRIGPLHGWAPARTITLWAVAAGSGDTPAGAPTTTLRGR</sequence>
<dbReference type="GO" id="GO:0009236">
    <property type="term" value="P:cobalamin biosynthetic process"/>
    <property type="evidence" value="ECO:0007669"/>
    <property type="project" value="UniProtKB-UniPathway"/>
</dbReference>
<keyword evidence="5" id="KW-0949">S-adenosyl-L-methionine</keyword>
<dbReference type="PANTHER" id="PTHR43182">
    <property type="entry name" value="COBALT-PRECORRIN-6B C(15)-METHYLTRANSFERASE (DECARBOXYLATING)"/>
    <property type="match status" value="1"/>
</dbReference>
<organism evidence="6 7">
    <name type="scientific">Propionibacterium cyclohexanicum</name>
    <dbReference type="NCBI Taxonomy" id="64702"/>
    <lineage>
        <taxon>Bacteria</taxon>
        <taxon>Bacillati</taxon>
        <taxon>Actinomycetota</taxon>
        <taxon>Actinomycetes</taxon>
        <taxon>Propionibacteriales</taxon>
        <taxon>Propionibacteriaceae</taxon>
        <taxon>Propionibacterium</taxon>
    </lineage>
</organism>
<keyword evidence="4 6" id="KW-0808">Transferase</keyword>
<evidence type="ECO:0000256" key="5">
    <source>
        <dbReference type="ARBA" id="ARBA00022691"/>
    </source>
</evidence>
<dbReference type="UniPathway" id="UPA00148"/>
<dbReference type="Gene3D" id="3.40.50.150">
    <property type="entry name" value="Vaccinia Virus protein VP39"/>
    <property type="match status" value="1"/>
</dbReference>
<reference evidence="7" key="1">
    <citation type="submission" date="2016-10" db="EMBL/GenBank/DDBJ databases">
        <authorList>
            <person name="Varghese N."/>
            <person name="Submissions S."/>
        </authorList>
    </citation>
    <scope>NUCLEOTIDE SEQUENCE [LARGE SCALE GENOMIC DNA]</scope>
    <source>
        <strain evidence="7">DSM 16859</strain>
    </source>
</reference>
<keyword evidence="3 6" id="KW-0489">Methyltransferase</keyword>
<dbReference type="EMBL" id="FOGZ01000003">
    <property type="protein sequence ID" value="SER58038.1"/>
    <property type="molecule type" value="Genomic_DNA"/>
</dbReference>
<evidence type="ECO:0000313" key="6">
    <source>
        <dbReference type="EMBL" id="SER58038.1"/>
    </source>
</evidence>
<keyword evidence="7" id="KW-1185">Reference proteome</keyword>
<gene>
    <name evidence="6" type="ORF">SAMN05443377_10321</name>
</gene>
<accession>A0A1H9QC93</accession>
<dbReference type="SUPFAM" id="SSF53335">
    <property type="entry name" value="S-adenosyl-L-methionine-dependent methyltransferases"/>
    <property type="match status" value="1"/>
</dbReference>
<comment type="pathway">
    <text evidence="1">Cofactor biosynthesis; adenosylcobalamin biosynthesis.</text>
</comment>
<dbReference type="STRING" id="64702.SAMN05443377_10321"/>